<keyword evidence="1" id="KW-0812">Transmembrane</keyword>
<comment type="caution">
    <text evidence="2">The sequence shown here is derived from an EMBL/GenBank/DDBJ whole genome shotgun (WGS) entry which is preliminary data.</text>
</comment>
<sequence length="128" mass="15489">MIKWLSKQFIWGQIYHWAKDRLSGILFTAIILFLIIYFHNEYLKYIEFKEKNTGNYIGISFLIKNTLILIVTFSYFYFYKFLNKAKNTIKKSEEKLEQTNNNDMIKTADSNEMVDNLDRFLEDDEINR</sequence>
<name>Q1UZP1_PELU1</name>
<organism evidence="2 3">
    <name type="scientific">Pelagibacter ubique (strain HTCC1002)</name>
    <dbReference type="NCBI Taxonomy" id="314261"/>
    <lineage>
        <taxon>Bacteria</taxon>
        <taxon>Pseudomonadati</taxon>
        <taxon>Pseudomonadota</taxon>
        <taxon>Alphaproteobacteria</taxon>
        <taxon>Candidatus Pelagibacterales</taxon>
        <taxon>Candidatus Pelagibacteraceae</taxon>
        <taxon>Candidatus Pelagibacter</taxon>
    </lineage>
</organism>
<evidence type="ECO:0000256" key="1">
    <source>
        <dbReference type="SAM" id="Phobius"/>
    </source>
</evidence>
<evidence type="ECO:0000313" key="3">
    <source>
        <dbReference type="Proteomes" id="UP000005306"/>
    </source>
</evidence>
<protein>
    <submittedName>
        <fullName evidence="2">Uncharacterized protein</fullName>
    </submittedName>
</protein>
<reference evidence="2 3" key="1">
    <citation type="submission" date="2006-04" db="EMBL/GenBank/DDBJ databases">
        <authorList>
            <person name="Giovannoni S.J."/>
            <person name="Cho J.-C."/>
            <person name="Ferriera S."/>
            <person name="Johnson J."/>
            <person name="Kravitz S."/>
            <person name="Halpern A."/>
            <person name="Remington K."/>
            <person name="Beeson K."/>
            <person name="Tran B."/>
            <person name="Rogers Y.-H."/>
            <person name="Friedman R."/>
            <person name="Venter J.C."/>
        </authorList>
    </citation>
    <scope>NUCLEOTIDE SEQUENCE [LARGE SCALE GENOMIC DNA]</scope>
    <source>
        <strain evidence="2 3">HTCC1002</strain>
    </source>
</reference>
<accession>Q1UZP1</accession>
<dbReference type="HOGENOM" id="CLU_1955636_0_0_5"/>
<dbReference type="AlphaFoldDB" id="Q1UZP1"/>
<gene>
    <name evidence="2" type="ORF">PU1002_00470</name>
</gene>
<dbReference type="EMBL" id="AAPV01000002">
    <property type="protein sequence ID" value="EAS84150.1"/>
    <property type="molecule type" value="Genomic_DNA"/>
</dbReference>
<dbReference type="RefSeq" id="WP_006996737.1">
    <property type="nucleotide sequence ID" value="NZ_CH724130.1"/>
</dbReference>
<keyword evidence="1" id="KW-0472">Membrane</keyword>
<proteinExistence type="predicted"/>
<dbReference type="Proteomes" id="UP000005306">
    <property type="component" value="Unassembled WGS sequence"/>
</dbReference>
<feature type="transmembrane region" description="Helical" evidence="1">
    <location>
        <begin position="21"/>
        <end position="39"/>
    </location>
</feature>
<keyword evidence="1" id="KW-1133">Transmembrane helix</keyword>
<feature type="transmembrane region" description="Helical" evidence="1">
    <location>
        <begin position="59"/>
        <end position="78"/>
    </location>
</feature>
<evidence type="ECO:0000313" key="2">
    <source>
        <dbReference type="EMBL" id="EAS84150.1"/>
    </source>
</evidence>